<dbReference type="GO" id="GO:0016787">
    <property type="term" value="F:hydrolase activity"/>
    <property type="evidence" value="ECO:0007669"/>
    <property type="project" value="UniProtKB-KW"/>
</dbReference>
<organism evidence="4 5">
    <name type="scientific">Lipingzhangella rawalii</name>
    <dbReference type="NCBI Taxonomy" id="2055835"/>
    <lineage>
        <taxon>Bacteria</taxon>
        <taxon>Bacillati</taxon>
        <taxon>Actinomycetota</taxon>
        <taxon>Actinomycetes</taxon>
        <taxon>Streptosporangiales</taxon>
        <taxon>Nocardiopsidaceae</taxon>
        <taxon>Lipingzhangella</taxon>
    </lineage>
</organism>
<evidence type="ECO:0000256" key="2">
    <source>
        <dbReference type="ARBA" id="ARBA00023295"/>
    </source>
</evidence>
<dbReference type="EMBL" id="JAVLVT010000003">
    <property type="protein sequence ID" value="MDS1270304.1"/>
    <property type="molecule type" value="Genomic_DNA"/>
</dbReference>
<feature type="domain" description="Inosine/uridine-preferring nucleoside hydrolase" evidence="3">
    <location>
        <begin position="3"/>
        <end position="304"/>
    </location>
</feature>
<dbReference type="InterPro" id="IPR023186">
    <property type="entry name" value="IUNH"/>
</dbReference>
<accession>A0ABU2H6P7</accession>
<dbReference type="PANTHER" id="PTHR12304:SF4">
    <property type="entry name" value="URIDINE NUCLEOSIDASE"/>
    <property type="match status" value="1"/>
</dbReference>
<name>A0ABU2H6P7_9ACTN</name>
<reference evidence="5" key="1">
    <citation type="submission" date="2023-07" db="EMBL/GenBank/DDBJ databases">
        <title>Novel species in the genus Lipingzhangella isolated from Sambhar Salt Lake.</title>
        <authorList>
            <person name="Jiya N."/>
            <person name="Kajale S."/>
            <person name="Sharma A."/>
        </authorList>
    </citation>
    <scope>NUCLEOTIDE SEQUENCE [LARGE SCALE GENOMIC DNA]</scope>
    <source>
        <strain evidence="5">LS1_29</strain>
    </source>
</reference>
<dbReference type="PANTHER" id="PTHR12304">
    <property type="entry name" value="INOSINE-URIDINE PREFERRING NUCLEOSIDE HYDROLASE"/>
    <property type="match status" value="1"/>
</dbReference>
<evidence type="ECO:0000313" key="5">
    <source>
        <dbReference type="Proteomes" id="UP001250214"/>
    </source>
</evidence>
<dbReference type="CDD" id="cd02650">
    <property type="entry name" value="nuc_hydro_CaPnhB"/>
    <property type="match status" value="1"/>
</dbReference>
<protein>
    <submittedName>
        <fullName evidence="4">Nucleoside hydrolase</fullName>
    </submittedName>
</protein>
<dbReference type="RefSeq" id="WP_310911828.1">
    <property type="nucleotide sequence ID" value="NZ_JAVLVT010000003.1"/>
</dbReference>
<keyword evidence="2" id="KW-0326">Glycosidase</keyword>
<keyword evidence="1 4" id="KW-0378">Hydrolase</keyword>
<evidence type="ECO:0000256" key="1">
    <source>
        <dbReference type="ARBA" id="ARBA00022801"/>
    </source>
</evidence>
<dbReference type="Pfam" id="PF01156">
    <property type="entry name" value="IU_nuc_hydro"/>
    <property type="match status" value="1"/>
</dbReference>
<keyword evidence="5" id="KW-1185">Reference proteome</keyword>
<evidence type="ECO:0000259" key="3">
    <source>
        <dbReference type="Pfam" id="PF01156"/>
    </source>
</evidence>
<dbReference type="SUPFAM" id="SSF53590">
    <property type="entry name" value="Nucleoside hydrolase"/>
    <property type="match status" value="1"/>
</dbReference>
<comment type="caution">
    <text evidence="4">The sequence shown here is derived from an EMBL/GenBank/DDBJ whole genome shotgun (WGS) entry which is preliminary data.</text>
</comment>
<gene>
    <name evidence="4" type="ORF">RIF23_08355</name>
</gene>
<dbReference type="Proteomes" id="UP001250214">
    <property type="component" value="Unassembled WGS sequence"/>
</dbReference>
<dbReference type="Gene3D" id="3.90.245.10">
    <property type="entry name" value="Ribonucleoside hydrolase-like"/>
    <property type="match status" value="1"/>
</dbReference>
<proteinExistence type="predicted"/>
<dbReference type="InterPro" id="IPR001910">
    <property type="entry name" value="Inosine/uridine_hydrolase_dom"/>
</dbReference>
<evidence type="ECO:0000313" key="4">
    <source>
        <dbReference type="EMBL" id="MDS1270304.1"/>
    </source>
</evidence>
<dbReference type="InterPro" id="IPR036452">
    <property type="entry name" value="Ribo_hydro-like"/>
</dbReference>
<sequence>MRIFVDTDPGIDDALALAYLTAQPEVDLLGVGSVFGNNPVDVTTDNALRLLHLFDRATVPVARGAERSLLGRTELGFAEHVHGKNGLGEVELPASDHAPIQESAARHLVDLARRHPGEVNVLVLGTCTNLALALALEPELPQLLGRVVVMGGAVAVPGNVRPWAEANVAKDPEAADRVLGAGFDLTLVALDVTMRTLATEAWLSRLAAFDSDRARYCARFLEFYVGWYDGRMVAERACAMHDPLAAGILLDPGLVTDARVCPVHVELTGTHTRGMTVADLRHQPGPDDRPAVRIATAVRSSDFLDRLLTALR</sequence>